<dbReference type="OrthoDB" id="9804625at2"/>
<dbReference type="InterPro" id="IPR013815">
    <property type="entry name" value="ATP_grasp_subdomain_1"/>
</dbReference>
<feature type="domain" description="ATP-grasp" evidence="6">
    <location>
        <begin position="99"/>
        <end position="283"/>
    </location>
</feature>
<evidence type="ECO:0000256" key="2">
    <source>
        <dbReference type="ARBA" id="ARBA00022755"/>
    </source>
</evidence>
<evidence type="ECO:0000256" key="3">
    <source>
        <dbReference type="ARBA" id="ARBA00022840"/>
    </source>
</evidence>
<dbReference type="GO" id="GO:0003824">
    <property type="term" value="F:catalytic activity"/>
    <property type="evidence" value="ECO:0007669"/>
    <property type="project" value="UniProtKB-ARBA"/>
</dbReference>
<dbReference type="Pfam" id="PF17769">
    <property type="entry name" value="PurK_C"/>
    <property type="match status" value="1"/>
</dbReference>
<dbReference type="PANTHER" id="PTHR11609:SF5">
    <property type="entry name" value="PHOSPHORIBOSYLAMINOIMIDAZOLE CARBOXYLASE"/>
    <property type="match status" value="1"/>
</dbReference>
<dbReference type="InterPro" id="IPR016185">
    <property type="entry name" value="PreATP-grasp_dom_sf"/>
</dbReference>
<dbReference type="PATRIC" id="fig|216946.3.peg.1026"/>
<gene>
    <name evidence="7" type="ORF">STURON_00991</name>
</gene>
<keyword evidence="1 5" id="KW-0547">Nucleotide-binding</keyword>
<accession>A0A0K1P8K7</accession>
<dbReference type="InterPro" id="IPR003135">
    <property type="entry name" value="ATP-grasp_carboxylate-amine"/>
</dbReference>
<dbReference type="InterPro" id="IPR054350">
    <property type="entry name" value="PurT/PurK_preATP-grasp"/>
</dbReference>
<dbReference type="Proteomes" id="UP000067243">
    <property type="component" value="Chromosome"/>
</dbReference>
<evidence type="ECO:0000313" key="7">
    <source>
        <dbReference type="EMBL" id="AKU80237.1"/>
    </source>
</evidence>
<comment type="pathway">
    <text evidence="4">Purine metabolism.</text>
</comment>
<dbReference type="InterPro" id="IPR011054">
    <property type="entry name" value="Rudment_hybrid_motif"/>
</dbReference>
<dbReference type="EMBL" id="CP012328">
    <property type="protein sequence ID" value="AKU80237.1"/>
    <property type="molecule type" value="Genomic_DNA"/>
</dbReference>
<evidence type="ECO:0000313" key="8">
    <source>
        <dbReference type="Proteomes" id="UP000067243"/>
    </source>
</evidence>
<dbReference type="PROSITE" id="PS50975">
    <property type="entry name" value="ATP_GRASP"/>
    <property type="match status" value="1"/>
</dbReference>
<dbReference type="InterPro" id="IPR011761">
    <property type="entry name" value="ATP-grasp"/>
</dbReference>
<keyword evidence="3 5" id="KW-0067">ATP-binding</keyword>
<evidence type="ECO:0000259" key="6">
    <source>
        <dbReference type="PROSITE" id="PS50975"/>
    </source>
</evidence>
<protein>
    <recommendedName>
        <fullName evidence="6">ATP-grasp domain-containing protein</fullName>
    </recommendedName>
</protein>
<name>A0A0K1P8K7_9MOLU</name>
<dbReference type="GO" id="GO:0005524">
    <property type="term" value="F:ATP binding"/>
    <property type="evidence" value="ECO:0007669"/>
    <property type="project" value="UniProtKB-UniRule"/>
</dbReference>
<dbReference type="Pfam" id="PF22660">
    <property type="entry name" value="RS_preATP-grasp-like"/>
    <property type="match status" value="1"/>
</dbReference>
<dbReference type="AlphaFoldDB" id="A0A0K1P8K7"/>
<dbReference type="PANTHER" id="PTHR11609">
    <property type="entry name" value="PURINE BIOSYNTHESIS PROTEIN 6/7, PUR6/7"/>
    <property type="match status" value="1"/>
</dbReference>
<keyword evidence="2" id="KW-0658">Purine biosynthesis</keyword>
<dbReference type="KEGG" id="stur:STURON_00991"/>
<dbReference type="GO" id="GO:0046872">
    <property type="term" value="F:metal ion binding"/>
    <property type="evidence" value="ECO:0007669"/>
    <property type="project" value="InterPro"/>
</dbReference>
<dbReference type="Gene3D" id="3.40.50.20">
    <property type="match status" value="1"/>
</dbReference>
<organism evidence="7 8">
    <name type="scientific">Spiroplasma turonicum</name>
    <dbReference type="NCBI Taxonomy" id="216946"/>
    <lineage>
        <taxon>Bacteria</taxon>
        <taxon>Bacillati</taxon>
        <taxon>Mycoplasmatota</taxon>
        <taxon>Mollicutes</taxon>
        <taxon>Entomoplasmatales</taxon>
        <taxon>Spiroplasmataceae</taxon>
        <taxon>Spiroplasma</taxon>
    </lineage>
</organism>
<dbReference type="SUPFAM" id="SSF56059">
    <property type="entry name" value="Glutathione synthetase ATP-binding domain-like"/>
    <property type="match status" value="1"/>
</dbReference>
<evidence type="ECO:0000256" key="5">
    <source>
        <dbReference type="PROSITE-ProRule" id="PRU00409"/>
    </source>
</evidence>
<sequence>MKVGIIGGGQLARLLIESSPDFNYIVLEPKVKNSCIDLDCEIINCNYNDLSSINKIYNECEFITYEFENIDENVLNDFKNKIYPPINFLKISKNRIKEKKFANNYNLKTVNYVFTKSIKEIKNIAENKIIPLPFLVKLNEGGYDGKGQFRINNIEDINNIPNSNVGYLIEEILNFDFETSVIVTRSKFNQVYFYPMPINVHQNGLLRKSTVVKKNNKLLRSVKRKIKKIMINENIIGTVAFEFFVKNKKLYFNEMAPRVHNTGHYTIDGCNVSQFRNHILAITSNKIIKPKLLYNTIMINLLGDEINLSYKNEKIKIYNYIKDKAEKNRKMGHINIVCKSKKNLFDICSNVTKHLEELND</sequence>
<keyword evidence="8" id="KW-1185">Reference proteome</keyword>
<dbReference type="RefSeq" id="WP_075048798.1">
    <property type="nucleotide sequence ID" value="NZ_CP012328.1"/>
</dbReference>
<dbReference type="SUPFAM" id="SSF52440">
    <property type="entry name" value="PreATP-grasp domain"/>
    <property type="match status" value="1"/>
</dbReference>
<proteinExistence type="predicted"/>
<dbReference type="GO" id="GO:0006164">
    <property type="term" value="P:purine nucleotide biosynthetic process"/>
    <property type="evidence" value="ECO:0007669"/>
    <property type="project" value="UniProtKB-KW"/>
</dbReference>
<dbReference type="Pfam" id="PF02222">
    <property type="entry name" value="ATP-grasp"/>
    <property type="match status" value="1"/>
</dbReference>
<evidence type="ECO:0000256" key="4">
    <source>
        <dbReference type="ARBA" id="ARBA00025704"/>
    </source>
</evidence>
<dbReference type="InterPro" id="IPR040686">
    <property type="entry name" value="PurK_C"/>
</dbReference>
<dbReference type="SUPFAM" id="SSF51246">
    <property type="entry name" value="Rudiment single hybrid motif"/>
    <property type="match status" value="1"/>
</dbReference>
<reference evidence="7 8" key="1">
    <citation type="journal article" date="2015" name="Genome Announc.">
        <title>Complete Genome Sequence of Spiroplasma turonicum Strain Tab4cT, a Parasite of a Horse Fly, Haematopota sp. (Diptera: Tabanidae).</title>
        <authorList>
            <person name="Davis R.E."/>
            <person name="Shao J."/>
            <person name="Zhao Y."/>
            <person name="Gasparich G.E."/>
            <person name="Gaynor B.J."/>
            <person name="Donofrio N."/>
        </authorList>
    </citation>
    <scope>NUCLEOTIDE SEQUENCE [LARGE SCALE GENOMIC DNA]</scope>
    <source>
        <strain evidence="7 8">Tab4c</strain>
    </source>
</reference>
<dbReference type="STRING" id="216946.STURO_v1c09860"/>
<dbReference type="Gene3D" id="3.30.1490.20">
    <property type="entry name" value="ATP-grasp fold, A domain"/>
    <property type="match status" value="1"/>
</dbReference>
<dbReference type="Gene3D" id="3.30.470.20">
    <property type="entry name" value="ATP-grasp fold, B domain"/>
    <property type="match status" value="1"/>
</dbReference>
<evidence type="ECO:0000256" key="1">
    <source>
        <dbReference type="ARBA" id="ARBA00022741"/>
    </source>
</evidence>